<evidence type="ECO:0000256" key="1">
    <source>
        <dbReference type="SAM" id="MobiDB-lite"/>
    </source>
</evidence>
<name>A0A5C6E3B3_9BACT</name>
<proteinExistence type="predicted"/>
<gene>
    <name evidence="2" type="ORF">Q31b_31130</name>
</gene>
<dbReference type="AlphaFoldDB" id="A0A5C6E3B3"/>
<evidence type="ECO:0000313" key="3">
    <source>
        <dbReference type="Proteomes" id="UP000315471"/>
    </source>
</evidence>
<feature type="compositionally biased region" description="Polar residues" evidence="1">
    <location>
        <begin position="216"/>
        <end position="225"/>
    </location>
</feature>
<organism evidence="2 3">
    <name type="scientific">Novipirellula aureliae</name>
    <dbReference type="NCBI Taxonomy" id="2527966"/>
    <lineage>
        <taxon>Bacteria</taxon>
        <taxon>Pseudomonadati</taxon>
        <taxon>Planctomycetota</taxon>
        <taxon>Planctomycetia</taxon>
        <taxon>Pirellulales</taxon>
        <taxon>Pirellulaceae</taxon>
        <taxon>Novipirellula</taxon>
    </lineage>
</organism>
<dbReference type="RefSeq" id="WP_231617584.1">
    <property type="nucleotide sequence ID" value="NZ_SJPY01000004.1"/>
</dbReference>
<dbReference type="EMBL" id="SJPY01000004">
    <property type="protein sequence ID" value="TWU41659.1"/>
    <property type="molecule type" value="Genomic_DNA"/>
</dbReference>
<comment type="caution">
    <text evidence="2">The sequence shown here is derived from an EMBL/GenBank/DDBJ whole genome shotgun (WGS) entry which is preliminary data.</text>
</comment>
<accession>A0A5C6E3B3</accession>
<reference evidence="2 3" key="1">
    <citation type="submission" date="2019-02" db="EMBL/GenBank/DDBJ databases">
        <title>Deep-cultivation of Planctomycetes and their phenomic and genomic characterization uncovers novel biology.</title>
        <authorList>
            <person name="Wiegand S."/>
            <person name="Jogler M."/>
            <person name="Boedeker C."/>
            <person name="Pinto D."/>
            <person name="Vollmers J."/>
            <person name="Rivas-Marin E."/>
            <person name="Kohn T."/>
            <person name="Peeters S.H."/>
            <person name="Heuer A."/>
            <person name="Rast P."/>
            <person name="Oberbeckmann S."/>
            <person name="Bunk B."/>
            <person name="Jeske O."/>
            <person name="Meyerdierks A."/>
            <person name="Storesund J.E."/>
            <person name="Kallscheuer N."/>
            <person name="Luecker S."/>
            <person name="Lage O.M."/>
            <person name="Pohl T."/>
            <person name="Merkel B.J."/>
            <person name="Hornburger P."/>
            <person name="Mueller R.-W."/>
            <person name="Bruemmer F."/>
            <person name="Labrenz M."/>
            <person name="Spormann A.M."/>
            <person name="Op Den Camp H."/>
            <person name="Overmann J."/>
            <person name="Amann R."/>
            <person name="Jetten M.S.M."/>
            <person name="Mascher T."/>
            <person name="Medema M.H."/>
            <person name="Devos D.P."/>
            <person name="Kaster A.-K."/>
            <person name="Ovreas L."/>
            <person name="Rohde M."/>
            <person name="Galperin M.Y."/>
            <person name="Jogler C."/>
        </authorList>
    </citation>
    <scope>NUCLEOTIDE SEQUENCE [LARGE SCALE GENOMIC DNA]</scope>
    <source>
        <strain evidence="2 3">Q31b</strain>
    </source>
</reference>
<feature type="region of interest" description="Disordered" evidence="1">
    <location>
        <begin position="214"/>
        <end position="354"/>
    </location>
</feature>
<feature type="compositionally biased region" description="Polar residues" evidence="1">
    <location>
        <begin position="296"/>
        <end position="316"/>
    </location>
</feature>
<protein>
    <submittedName>
        <fullName evidence="2">Uncharacterized protein</fullName>
    </submittedName>
</protein>
<feature type="compositionally biased region" description="Polar residues" evidence="1">
    <location>
        <begin position="269"/>
        <end position="285"/>
    </location>
</feature>
<evidence type="ECO:0000313" key="2">
    <source>
        <dbReference type="EMBL" id="TWU41659.1"/>
    </source>
</evidence>
<keyword evidence="3" id="KW-1185">Reference proteome</keyword>
<feature type="compositionally biased region" description="Polar residues" evidence="1">
    <location>
        <begin position="235"/>
        <end position="253"/>
    </location>
</feature>
<feature type="compositionally biased region" description="Low complexity" evidence="1">
    <location>
        <begin position="326"/>
        <end position="347"/>
    </location>
</feature>
<sequence>MPLLPKGGQMAIRSLLMPQSRINAQCSVADLDNDLSQRDSSRPADPSRCKARIRRAAMLAGLSLVILGSSGCSSLYSGACRSIQKQDMLNDFMISHRNRVMAAKAWHCQKHTFCNPSSAFQDGFYAGYAEVASGGNGCIPAVAPAKYWGWMYQSASGTQAVNDWFAGYPMGVKAAEQDGVGHWNNVGTARMPSNMNQTPPAMLPVGAAPVLLDNNDPYSQPTDLTSPFVDDLPQPATNSELNGLQPKSSNQGSGLKDALELGPHEGAMMSNQNDGAVSFSASSSDIPELEPRRSQKMASKDSSSIEMDTADLNSVIDSIFGPGPEATEQPAAAKSPAAKSATKQSATDLPFSFQ</sequence>
<dbReference type="Proteomes" id="UP000315471">
    <property type="component" value="Unassembled WGS sequence"/>
</dbReference>